<gene>
    <name evidence="1" type="ORF">GcM1_245038</name>
</gene>
<evidence type="ECO:0000313" key="2">
    <source>
        <dbReference type="Proteomes" id="UP000285326"/>
    </source>
</evidence>
<name>A0A420IF05_9PEZI</name>
<sequence length="60" mass="6368">MGHESIKICLAVFSPAILKLNNAEAPKTSASWAQISAKAFSPAATGFSGIGIVLRFHRVR</sequence>
<dbReference type="AlphaFoldDB" id="A0A420IF05"/>
<dbReference type="EMBL" id="MCBS01024580">
    <property type="protein sequence ID" value="RKF73116.1"/>
    <property type="molecule type" value="Genomic_DNA"/>
</dbReference>
<dbReference type="Proteomes" id="UP000285326">
    <property type="component" value="Unassembled WGS sequence"/>
</dbReference>
<proteinExistence type="predicted"/>
<comment type="caution">
    <text evidence="1">The sequence shown here is derived from an EMBL/GenBank/DDBJ whole genome shotgun (WGS) entry which is preliminary data.</text>
</comment>
<protein>
    <submittedName>
        <fullName evidence="1">Uncharacterized protein</fullName>
    </submittedName>
</protein>
<reference evidence="1 2" key="1">
    <citation type="journal article" date="2018" name="BMC Genomics">
        <title>Comparative genome analyses reveal sequence features reflecting distinct modes of host-adaptation between dicot and monocot powdery mildew.</title>
        <authorList>
            <person name="Wu Y."/>
            <person name="Ma X."/>
            <person name="Pan Z."/>
            <person name="Kale S.D."/>
            <person name="Song Y."/>
            <person name="King H."/>
            <person name="Zhang Q."/>
            <person name="Presley C."/>
            <person name="Deng X."/>
            <person name="Wei C.I."/>
            <person name="Xiao S."/>
        </authorList>
    </citation>
    <scope>NUCLEOTIDE SEQUENCE [LARGE SCALE GENOMIC DNA]</scope>
    <source>
        <strain evidence="1">UMSG1</strain>
    </source>
</reference>
<accession>A0A420IF05</accession>
<organism evidence="1 2">
    <name type="scientific">Golovinomyces cichoracearum</name>
    <dbReference type="NCBI Taxonomy" id="62708"/>
    <lineage>
        <taxon>Eukaryota</taxon>
        <taxon>Fungi</taxon>
        <taxon>Dikarya</taxon>
        <taxon>Ascomycota</taxon>
        <taxon>Pezizomycotina</taxon>
        <taxon>Leotiomycetes</taxon>
        <taxon>Erysiphales</taxon>
        <taxon>Erysiphaceae</taxon>
        <taxon>Golovinomyces</taxon>
    </lineage>
</organism>
<evidence type="ECO:0000313" key="1">
    <source>
        <dbReference type="EMBL" id="RKF73116.1"/>
    </source>
</evidence>